<dbReference type="PANTHER" id="PTHR34468">
    <property type="entry name" value="MICROTUBULE-ASSOCIATED FUTSCH-LIKE PROTEIN"/>
    <property type="match status" value="1"/>
</dbReference>
<name>A0A2I0J7X1_PUNGR</name>
<evidence type="ECO:0000256" key="1">
    <source>
        <dbReference type="SAM" id="MobiDB-lite"/>
    </source>
</evidence>
<accession>A0A2I0J7X1</accession>
<proteinExistence type="predicted"/>
<evidence type="ECO:0000313" key="2">
    <source>
        <dbReference type="EMBL" id="PKI51990.1"/>
    </source>
</evidence>
<organism evidence="2 3">
    <name type="scientific">Punica granatum</name>
    <name type="common">Pomegranate</name>
    <dbReference type="NCBI Taxonomy" id="22663"/>
    <lineage>
        <taxon>Eukaryota</taxon>
        <taxon>Viridiplantae</taxon>
        <taxon>Streptophyta</taxon>
        <taxon>Embryophyta</taxon>
        <taxon>Tracheophyta</taxon>
        <taxon>Spermatophyta</taxon>
        <taxon>Magnoliopsida</taxon>
        <taxon>eudicotyledons</taxon>
        <taxon>Gunneridae</taxon>
        <taxon>Pentapetalae</taxon>
        <taxon>rosids</taxon>
        <taxon>malvids</taxon>
        <taxon>Myrtales</taxon>
        <taxon>Lythraceae</taxon>
        <taxon>Punica</taxon>
    </lineage>
</organism>
<feature type="region of interest" description="Disordered" evidence="1">
    <location>
        <begin position="204"/>
        <end position="223"/>
    </location>
</feature>
<feature type="region of interest" description="Disordered" evidence="1">
    <location>
        <begin position="103"/>
        <end position="127"/>
    </location>
</feature>
<feature type="compositionally biased region" description="Basic and acidic residues" evidence="1">
    <location>
        <begin position="173"/>
        <end position="182"/>
    </location>
</feature>
<dbReference type="Proteomes" id="UP000233551">
    <property type="component" value="Unassembled WGS sequence"/>
</dbReference>
<dbReference type="EMBL" id="PGOL01001981">
    <property type="protein sequence ID" value="PKI51990.1"/>
    <property type="molecule type" value="Genomic_DNA"/>
</dbReference>
<feature type="region of interest" description="Disordered" evidence="1">
    <location>
        <begin position="312"/>
        <end position="336"/>
    </location>
</feature>
<keyword evidence="3" id="KW-1185">Reference proteome</keyword>
<feature type="region of interest" description="Disordered" evidence="1">
    <location>
        <begin position="156"/>
        <end position="185"/>
    </location>
</feature>
<gene>
    <name evidence="2" type="ORF">CRG98_027642</name>
</gene>
<protein>
    <submittedName>
        <fullName evidence="2">Uncharacterized protein</fullName>
    </submittedName>
</protein>
<dbReference type="AlphaFoldDB" id="A0A2I0J7X1"/>
<sequence length="336" mass="37673">MVTQRLNGLSLGPLGRLSNSVPLRLRIRREPFPPSSSIQTSINPQSNHPHSLLLLPLIKFLNQYPLLDPQIPPPDSTVWPIRMDNQAHPTPFPVLIIFDNKPSRSRLARQKPERKMTEASKAVASAPLNSRQKRAFGTSLSTNIPSKLVNEKKLAIKPKQEIKPAPKTPSAATDKKSSEKARPVQMKKKSVCFEEKIAKVTGEEDARTPAASHSLVKPRRSGTPYRTAENCSKCKFDRMETASYWLSQINLAESMGKHFVSGTFFRLAHECKAEPFRNLLLELKRYLARHSHLSEEARWRDVSLIYGLTEEDGHSGLEGRGPESTSSTTVQSENDL</sequence>
<feature type="compositionally biased region" description="Basic and acidic residues" evidence="1">
    <location>
        <begin position="312"/>
        <end position="321"/>
    </location>
</feature>
<dbReference type="PANTHER" id="PTHR34468:SF3">
    <property type="entry name" value="OS03G0288900 PROTEIN"/>
    <property type="match status" value="1"/>
</dbReference>
<dbReference type="STRING" id="22663.A0A2I0J7X1"/>
<feature type="compositionally biased region" description="Polar residues" evidence="1">
    <location>
        <begin position="323"/>
        <end position="336"/>
    </location>
</feature>
<evidence type="ECO:0000313" key="3">
    <source>
        <dbReference type="Proteomes" id="UP000233551"/>
    </source>
</evidence>
<comment type="caution">
    <text evidence="2">The sequence shown here is derived from an EMBL/GenBank/DDBJ whole genome shotgun (WGS) entry which is preliminary data.</text>
</comment>
<reference evidence="2 3" key="1">
    <citation type="submission" date="2017-11" db="EMBL/GenBank/DDBJ databases">
        <title>De-novo sequencing of pomegranate (Punica granatum L.) genome.</title>
        <authorList>
            <person name="Akparov Z."/>
            <person name="Amiraslanov A."/>
            <person name="Hajiyeva S."/>
            <person name="Abbasov M."/>
            <person name="Kaur K."/>
            <person name="Hamwieh A."/>
            <person name="Solovyev V."/>
            <person name="Salamov A."/>
            <person name="Braich B."/>
            <person name="Kosarev P."/>
            <person name="Mahmoud A."/>
            <person name="Hajiyev E."/>
            <person name="Babayeva S."/>
            <person name="Izzatullayeva V."/>
            <person name="Mammadov A."/>
            <person name="Mammadov A."/>
            <person name="Sharifova S."/>
            <person name="Ojaghi J."/>
            <person name="Eynullazada K."/>
            <person name="Bayramov B."/>
            <person name="Abdulazimova A."/>
            <person name="Shahmuradov I."/>
        </authorList>
    </citation>
    <scope>NUCLEOTIDE SEQUENCE [LARGE SCALE GENOMIC DNA]</scope>
    <source>
        <strain evidence="3">cv. AG2017</strain>
        <tissue evidence="2">Leaf</tissue>
    </source>
</reference>